<evidence type="ECO:0000256" key="7">
    <source>
        <dbReference type="RuleBase" id="RU004326"/>
    </source>
</evidence>
<evidence type="ECO:0000256" key="5">
    <source>
        <dbReference type="ARBA" id="ARBA00022842"/>
    </source>
</evidence>
<dbReference type="GO" id="GO:0005975">
    <property type="term" value="P:carbohydrate metabolic process"/>
    <property type="evidence" value="ECO:0007669"/>
    <property type="project" value="InterPro"/>
</dbReference>
<gene>
    <name evidence="12" type="primary">glmM</name>
    <name evidence="12" type="ORF">McpAg1_08390</name>
</gene>
<dbReference type="EMBL" id="JAWDKA010000004">
    <property type="protein sequence ID" value="MDV0441631.1"/>
    <property type="molecule type" value="Genomic_DNA"/>
</dbReference>
<evidence type="ECO:0000256" key="2">
    <source>
        <dbReference type="ARBA" id="ARBA00010231"/>
    </source>
</evidence>
<keyword evidence="13" id="KW-1185">Reference proteome</keyword>
<dbReference type="AlphaFoldDB" id="A0AAE4MCI6"/>
<keyword evidence="4 7" id="KW-0479">Metal-binding</keyword>
<dbReference type="InterPro" id="IPR005844">
    <property type="entry name" value="A-D-PHexomutase_a/b/a-I"/>
</dbReference>
<dbReference type="PROSITE" id="PS00710">
    <property type="entry name" value="PGM_PMM"/>
    <property type="match status" value="1"/>
</dbReference>
<feature type="domain" description="Alpha-D-phosphohexomutase alpha/beta/alpha" evidence="10">
    <location>
        <begin position="160"/>
        <end position="257"/>
    </location>
</feature>
<keyword evidence="3" id="KW-0597">Phosphoprotein</keyword>
<feature type="domain" description="Alpha-D-phosphohexomutase alpha/beta/alpha" evidence="9">
    <location>
        <begin position="8"/>
        <end position="138"/>
    </location>
</feature>
<evidence type="ECO:0000256" key="6">
    <source>
        <dbReference type="ARBA" id="ARBA00023235"/>
    </source>
</evidence>
<evidence type="ECO:0000313" key="12">
    <source>
        <dbReference type="EMBL" id="MDV0441631.1"/>
    </source>
</evidence>
<dbReference type="InterPro" id="IPR016066">
    <property type="entry name" value="A-D-PHexomutase_CS"/>
</dbReference>
<evidence type="ECO:0000313" key="13">
    <source>
        <dbReference type="Proteomes" id="UP001273136"/>
    </source>
</evidence>
<keyword evidence="5 7" id="KW-0460">Magnesium</keyword>
<dbReference type="InterPro" id="IPR036900">
    <property type="entry name" value="A-D-PHexomutase_C_sf"/>
</dbReference>
<dbReference type="SUPFAM" id="SSF53738">
    <property type="entry name" value="Phosphoglucomutase, first 3 domains"/>
    <property type="match status" value="3"/>
</dbReference>
<dbReference type="Pfam" id="PF02878">
    <property type="entry name" value="PGM_PMM_I"/>
    <property type="match status" value="1"/>
</dbReference>
<dbReference type="PANTHER" id="PTHR43771:SF1">
    <property type="entry name" value="PHOSPHOMANNOMUTASE"/>
    <property type="match status" value="1"/>
</dbReference>
<evidence type="ECO:0000259" key="11">
    <source>
        <dbReference type="Pfam" id="PF02880"/>
    </source>
</evidence>
<dbReference type="SUPFAM" id="SSF55957">
    <property type="entry name" value="Phosphoglucomutase, C-terminal domain"/>
    <property type="match status" value="1"/>
</dbReference>
<dbReference type="NCBIfam" id="TIGR03990">
    <property type="entry name" value="Arch_GlmM"/>
    <property type="match status" value="1"/>
</dbReference>
<dbReference type="Gene3D" id="3.30.310.50">
    <property type="entry name" value="Alpha-D-phosphohexomutase, C-terminal domain"/>
    <property type="match status" value="1"/>
</dbReference>
<evidence type="ECO:0000256" key="1">
    <source>
        <dbReference type="ARBA" id="ARBA00001946"/>
    </source>
</evidence>
<comment type="similarity">
    <text evidence="2 7">Belongs to the phosphohexose mutase family.</text>
</comment>
<dbReference type="InterPro" id="IPR016055">
    <property type="entry name" value="A-D-PHexomutase_a/b/a-I/II/III"/>
</dbReference>
<dbReference type="RefSeq" id="WP_338094036.1">
    <property type="nucleotide sequence ID" value="NZ_JAWDKA010000004.1"/>
</dbReference>
<dbReference type="InterPro" id="IPR024086">
    <property type="entry name" value="GlmM_arc-type"/>
</dbReference>
<dbReference type="InterPro" id="IPR005843">
    <property type="entry name" value="A-D-PHexomutase_C"/>
</dbReference>
<evidence type="ECO:0000259" key="9">
    <source>
        <dbReference type="Pfam" id="PF02878"/>
    </source>
</evidence>
<proteinExistence type="inferred from homology"/>
<dbReference type="PRINTS" id="PR00509">
    <property type="entry name" value="PGMPMM"/>
</dbReference>
<dbReference type="FunFam" id="3.40.120.10:FF:000001">
    <property type="entry name" value="Phosphoglucosamine mutase"/>
    <property type="match status" value="1"/>
</dbReference>
<dbReference type="EC" id="5.4.2.10" evidence="12"/>
<dbReference type="GO" id="GO:0000287">
    <property type="term" value="F:magnesium ion binding"/>
    <property type="evidence" value="ECO:0007669"/>
    <property type="project" value="InterPro"/>
</dbReference>
<protein>
    <submittedName>
        <fullName evidence="12">Phosphoglucosamine mutase</fullName>
        <ecNumber evidence="12">5.4.2.10</ecNumber>
    </submittedName>
</protein>
<dbReference type="InterPro" id="IPR005846">
    <property type="entry name" value="A-D-PHexomutase_a/b/a-III"/>
</dbReference>
<dbReference type="PANTHER" id="PTHR43771">
    <property type="entry name" value="PHOSPHOMANNOMUTASE"/>
    <property type="match status" value="1"/>
</dbReference>
<comment type="caution">
    <text evidence="12">The sequence shown here is derived from an EMBL/GenBank/DDBJ whole genome shotgun (WGS) entry which is preliminary data.</text>
</comment>
<reference evidence="12" key="1">
    <citation type="submission" date="2023-06" db="EMBL/GenBank/DDBJ databases">
        <title>Genome sequence of Methancorpusculaceae sp. Ag1.</title>
        <authorList>
            <person name="Protasov E."/>
            <person name="Platt K."/>
            <person name="Poehlein A."/>
            <person name="Daniel R."/>
            <person name="Brune A."/>
        </authorList>
    </citation>
    <scope>NUCLEOTIDE SEQUENCE</scope>
    <source>
        <strain evidence="12">Ag1</strain>
    </source>
</reference>
<dbReference type="Pfam" id="PF00408">
    <property type="entry name" value="PGM_PMM_IV"/>
    <property type="match status" value="1"/>
</dbReference>
<dbReference type="InterPro" id="IPR005845">
    <property type="entry name" value="A-D-PHexomutase_a/b/a-II"/>
</dbReference>
<name>A0AAE4MCI6_9EURY</name>
<dbReference type="Pfam" id="PF02879">
    <property type="entry name" value="PGM_PMM_II"/>
    <property type="match status" value="1"/>
</dbReference>
<dbReference type="Pfam" id="PF02880">
    <property type="entry name" value="PGM_PMM_III"/>
    <property type="match status" value="1"/>
</dbReference>
<dbReference type="Gene3D" id="3.40.120.10">
    <property type="entry name" value="Alpha-D-Glucose-1,6-Bisphosphate, subunit A, domain 3"/>
    <property type="match status" value="3"/>
</dbReference>
<accession>A0AAE4MCI6</accession>
<dbReference type="InterPro" id="IPR005841">
    <property type="entry name" value="Alpha-D-phosphohexomutase_SF"/>
</dbReference>
<evidence type="ECO:0000256" key="4">
    <source>
        <dbReference type="ARBA" id="ARBA00022723"/>
    </source>
</evidence>
<sequence length="458" mass="49020">MALAKLEKQYFGTNGVRGVTGIDMTPTLALEIAEAFGTMLGPGKTVGLGRDTRTSGPALAAAVRAGLLTCGCNVIDFDIVPTPCLQYLVLDHHLDGGVMITASHNPPEYNGIKIVEADGTEMGDERTIQLEQTMIHKQFVAAPWNKLGSLSVEPDARELYISAIVSQFPKDCGRGITIAVDPGNGPAGATTPEILRRLGCTVHVINEPFDGNFPGRLPEPTAEGLKELSELVVKTGAAFGVSHDGDADRAIFVDEHGVFMDGNITFGLVASYFCRKNPGGVVVTPVSTSGVVEAVAKTCGCSTSYTVVGSIYAARTMRALIEEGQPVIIGGEGNGGIIYPNHQFCRDGAMTAATMLDLVAERKQPLSSLITELPVFTMYQEKRKTKRAAEITEHMKKYFANCPIDSRDGIRITRGGAWALIRPSGTEPLVRVYTESKDPVEAKQLMDEILGEISGYLE</sequence>
<organism evidence="12 13">
    <name type="scientific">Methanorbis furvi</name>
    <dbReference type="NCBI Taxonomy" id="3028299"/>
    <lineage>
        <taxon>Archaea</taxon>
        <taxon>Methanobacteriati</taxon>
        <taxon>Methanobacteriota</taxon>
        <taxon>Stenosarchaea group</taxon>
        <taxon>Methanomicrobia</taxon>
        <taxon>Methanomicrobiales</taxon>
        <taxon>Methanocorpusculaceae</taxon>
        <taxon>Methanorbis</taxon>
    </lineage>
</organism>
<comment type="cofactor">
    <cofactor evidence="1">
        <name>Mg(2+)</name>
        <dbReference type="ChEBI" id="CHEBI:18420"/>
    </cofactor>
</comment>
<feature type="domain" description="Alpha-D-phosphohexomutase C-terminal" evidence="8">
    <location>
        <begin position="384"/>
        <end position="450"/>
    </location>
</feature>
<evidence type="ECO:0000256" key="3">
    <source>
        <dbReference type="ARBA" id="ARBA00022553"/>
    </source>
</evidence>
<evidence type="ECO:0000259" key="8">
    <source>
        <dbReference type="Pfam" id="PF00408"/>
    </source>
</evidence>
<dbReference type="CDD" id="cd03087">
    <property type="entry name" value="PGM_like1"/>
    <property type="match status" value="1"/>
</dbReference>
<dbReference type="Proteomes" id="UP001273136">
    <property type="component" value="Unassembled WGS sequence"/>
</dbReference>
<evidence type="ECO:0000259" key="10">
    <source>
        <dbReference type="Pfam" id="PF02879"/>
    </source>
</evidence>
<dbReference type="GO" id="GO:0008966">
    <property type="term" value="F:phosphoglucosamine mutase activity"/>
    <property type="evidence" value="ECO:0007669"/>
    <property type="project" value="UniProtKB-EC"/>
</dbReference>
<feature type="domain" description="Alpha-D-phosphohexomutase alpha/beta/alpha" evidence="11">
    <location>
        <begin position="261"/>
        <end position="373"/>
    </location>
</feature>
<keyword evidence="6 12" id="KW-0413">Isomerase</keyword>